<organism evidence="2">
    <name type="scientific">Leucinodes orbonalis</name>
    <dbReference type="NCBI Taxonomy" id="711050"/>
    <lineage>
        <taxon>Eukaryota</taxon>
        <taxon>Metazoa</taxon>
        <taxon>Ecdysozoa</taxon>
        <taxon>Arthropoda</taxon>
        <taxon>Hexapoda</taxon>
        <taxon>Insecta</taxon>
        <taxon>Pterygota</taxon>
        <taxon>Neoptera</taxon>
        <taxon>Endopterygota</taxon>
        <taxon>Lepidoptera</taxon>
        <taxon>Glossata</taxon>
        <taxon>Ditrysia</taxon>
        <taxon>Pyraloidea</taxon>
        <taxon>Crambidae</taxon>
        <taxon>Spilomelinae</taxon>
        <taxon>Leucinodes</taxon>
    </lineage>
</organism>
<dbReference type="AlphaFoldDB" id="A0AAU0QLK4"/>
<evidence type="ECO:0000256" key="1">
    <source>
        <dbReference type="SAM" id="Phobius"/>
    </source>
</evidence>
<feature type="transmembrane region" description="Helical" evidence="1">
    <location>
        <begin position="134"/>
        <end position="153"/>
    </location>
</feature>
<keyword evidence="2" id="KW-0675">Receptor</keyword>
<name>A0AAU0QLK4_9NEOP</name>
<accession>A0AAU0QLK4</accession>
<reference evidence="2" key="1">
    <citation type="submission" date="2023-05" db="EMBL/GenBank/DDBJ databases">
        <authorList>
            <person name="Pathak J."/>
            <person name="Thiruvengadam V."/>
            <person name="Gracy G.R."/>
            <person name="M M."/>
        </authorList>
    </citation>
    <scope>NUCLEOTIDE SEQUENCE</scope>
    <source>
        <tissue evidence="2">Head and antenna</tissue>
    </source>
</reference>
<feature type="transmembrane region" description="Helical" evidence="1">
    <location>
        <begin position="43"/>
        <end position="66"/>
    </location>
</feature>
<keyword evidence="1" id="KW-0812">Transmembrane</keyword>
<protein>
    <submittedName>
        <fullName evidence="2">Odorant receptor</fullName>
    </submittedName>
</protein>
<feature type="transmembrane region" description="Helical" evidence="1">
    <location>
        <begin position="173"/>
        <end position="195"/>
    </location>
</feature>
<keyword evidence="1" id="KW-1133">Transmembrane helix</keyword>
<proteinExistence type="evidence at transcript level"/>
<evidence type="ECO:0000313" key="2">
    <source>
        <dbReference type="EMBL" id="WPO56503.1"/>
    </source>
</evidence>
<keyword evidence="1" id="KW-0472">Membrane</keyword>
<dbReference type="EMBL" id="OQ970396">
    <property type="protein sequence ID" value="WPO56503.1"/>
    <property type="molecule type" value="mRNA"/>
</dbReference>
<sequence length="201" mass="23861">MDGLEILPEEYVKPFRRCLEVLKRSNIMFPSENSSFWKTNWRFLYMAPLHIMHFLSLTAYIVKIVIEGQDVFQQANVIPMWLVTAEVTVKTTLLLMKRDDLKNVVIHLGSMWRTEGLNEEQILLKKAALKRVKYTEFIFYRISLAVTWQYTMLPLVELTVRRLIFHQDVELQLAFAAIYPFEVTNIYIYLIMYAFQTYCGK</sequence>